<protein>
    <submittedName>
        <fullName evidence="2">Alpha/beta-hydrolase</fullName>
    </submittedName>
</protein>
<dbReference type="OrthoDB" id="408373at2759"/>
<dbReference type="SUPFAM" id="SSF53474">
    <property type="entry name" value="alpha/beta-Hydrolases"/>
    <property type="match status" value="1"/>
</dbReference>
<reference evidence="2 3" key="1">
    <citation type="journal article" date="2019" name="Nat. Ecol. Evol.">
        <title>Megaphylogeny resolves global patterns of mushroom evolution.</title>
        <authorList>
            <person name="Varga T."/>
            <person name="Krizsan K."/>
            <person name="Foldi C."/>
            <person name="Dima B."/>
            <person name="Sanchez-Garcia M."/>
            <person name="Sanchez-Ramirez S."/>
            <person name="Szollosi G.J."/>
            <person name="Szarkandi J.G."/>
            <person name="Papp V."/>
            <person name="Albert L."/>
            <person name="Andreopoulos W."/>
            <person name="Angelini C."/>
            <person name="Antonin V."/>
            <person name="Barry K.W."/>
            <person name="Bougher N.L."/>
            <person name="Buchanan P."/>
            <person name="Buyck B."/>
            <person name="Bense V."/>
            <person name="Catcheside P."/>
            <person name="Chovatia M."/>
            <person name="Cooper J."/>
            <person name="Damon W."/>
            <person name="Desjardin D."/>
            <person name="Finy P."/>
            <person name="Geml J."/>
            <person name="Haridas S."/>
            <person name="Hughes K."/>
            <person name="Justo A."/>
            <person name="Karasinski D."/>
            <person name="Kautmanova I."/>
            <person name="Kiss B."/>
            <person name="Kocsube S."/>
            <person name="Kotiranta H."/>
            <person name="LaButti K.M."/>
            <person name="Lechner B.E."/>
            <person name="Liimatainen K."/>
            <person name="Lipzen A."/>
            <person name="Lukacs Z."/>
            <person name="Mihaltcheva S."/>
            <person name="Morgado L.N."/>
            <person name="Niskanen T."/>
            <person name="Noordeloos M.E."/>
            <person name="Ohm R.A."/>
            <person name="Ortiz-Santana B."/>
            <person name="Ovrebo C."/>
            <person name="Racz N."/>
            <person name="Riley R."/>
            <person name="Savchenko A."/>
            <person name="Shiryaev A."/>
            <person name="Soop K."/>
            <person name="Spirin V."/>
            <person name="Szebenyi C."/>
            <person name="Tomsovsky M."/>
            <person name="Tulloss R.E."/>
            <person name="Uehling J."/>
            <person name="Grigoriev I.V."/>
            <person name="Vagvolgyi C."/>
            <person name="Papp T."/>
            <person name="Martin F.M."/>
            <person name="Miettinen O."/>
            <person name="Hibbett D.S."/>
            <person name="Nagy L.G."/>
        </authorList>
    </citation>
    <scope>NUCLEOTIDE SEQUENCE [LARGE SCALE GENOMIC DNA]</scope>
    <source>
        <strain evidence="2 3">CBS 309.79</strain>
    </source>
</reference>
<dbReference type="STRING" id="1884261.A0A5C3QLS7"/>
<feature type="domain" description="AB hydrolase-1" evidence="1">
    <location>
        <begin position="33"/>
        <end position="318"/>
    </location>
</feature>
<dbReference type="InterPro" id="IPR000639">
    <property type="entry name" value="Epox_hydrolase-like"/>
</dbReference>
<evidence type="ECO:0000259" key="1">
    <source>
        <dbReference type="Pfam" id="PF12697"/>
    </source>
</evidence>
<keyword evidence="3" id="KW-1185">Reference proteome</keyword>
<gene>
    <name evidence="2" type="ORF">BDV98DRAFT_568073</name>
</gene>
<dbReference type="AlphaFoldDB" id="A0A5C3QLS7"/>
<dbReference type="InterPro" id="IPR050266">
    <property type="entry name" value="AB_hydrolase_sf"/>
</dbReference>
<dbReference type="Proteomes" id="UP000305067">
    <property type="component" value="Unassembled WGS sequence"/>
</dbReference>
<dbReference type="InterPro" id="IPR029058">
    <property type="entry name" value="AB_hydrolase_fold"/>
</dbReference>
<dbReference type="PANTHER" id="PTHR43798:SF33">
    <property type="entry name" value="HYDROLASE, PUTATIVE (AFU_ORTHOLOGUE AFUA_2G14860)-RELATED"/>
    <property type="match status" value="1"/>
</dbReference>
<keyword evidence="2" id="KW-0378">Hydrolase</keyword>
<dbReference type="GO" id="GO:0016020">
    <property type="term" value="C:membrane"/>
    <property type="evidence" value="ECO:0007669"/>
    <property type="project" value="TreeGrafter"/>
</dbReference>
<name>A0A5C3QLS7_9AGAR</name>
<dbReference type="InterPro" id="IPR000073">
    <property type="entry name" value="AB_hydrolase_1"/>
</dbReference>
<organism evidence="2 3">
    <name type="scientific">Pterulicium gracile</name>
    <dbReference type="NCBI Taxonomy" id="1884261"/>
    <lineage>
        <taxon>Eukaryota</taxon>
        <taxon>Fungi</taxon>
        <taxon>Dikarya</taxon>
        <taxon>Basidiomycota</taxon>
        <taxon>Agaricomycotina</taxon>
        <taxon>Agaricomycetes</taxon>
        <taxon>Agaricomycetidae</taxon>
        <taxon>Agaricales</taxon>
        <taxon>Pleurotineae</taxon>
        <taxon>Pterulaceae</taxon>
        <taxon>Pterulicium</taxon>
    </lineage>
</organism>
<dbReference type="GO" id="GO:0046464">
    <property type="term" value="P:acylglycerol catabolic process"/>
    <property type="evidence" value="ECO:0007669"/>
    <property type="project" value="TreeGrafter"/>
</dbReference>
<dbReference type="GO" id="GO:0047372">
    <property type="term" value="F:monoacylglycerol lipase activity"/>
    <property type="evidence" value="ECO:0007669"/>
    <property type="project" value="TreeGrafter"/>
</dbReference>
<dbReference type="Gene3D" id="3.40.50.1820">
    <property type="entry name" value="alpha/beta hydrolase"/>
    <property type="match status" value="1"/>
</dbReference>
<sequence length="328" mass="37230">MDAQFYKSFKVPRGYTYGYYHRSPAPDKNLPTIVFSHGYPSTSQDWAAQAVYFANKGYGVVAPDLLGYSRTDKPDDVAAYKTTEISKDVASILDKEGVEKVLLVGHDWGAWVVSRFINEFPDRVLGAAYLSLGYMPPPAQPFDLEQVLAFCKQTFGSDRLGYWTLFAAEDGAEIMDKNIDSLYDLMFPADPEIWKEHMAPKDAARKWVSEGRRTNALPKFWDEKRRREHQDAIQLNGGFSTPNKWYLALIAGHNDDPSFDASKKLTLPVFLGLGLRDYVSLAEPEKQMQKNFVVEDNLTTYDFDTGHWVMMEAPDEVNVQLDKFFAGL</sequence>
<evidence type="ECO:0000313" key="3">
    <source>
        <dbReference type="Proteomes" id="UP000305067"/>
    </source>
</evidence>
<dbReference type="EMBL" id="ML178825">
    <property type="protein sequence ID" value="TFL01421.1"/>
    <property type="molecule type" value="Genomic_DNA"/>
</dbReference>
<proteinExistence type="predicted"/>
<dbReference type="PANTHER" id="PTHR43798">
    <property type="entry name" value="MONOACYLGLYCEROL LIPASE"/>
    <property type="match status" value="1"/>
</dbReference>
<evidence type="ECO:0000313" key="2">
    <source>
        <dbReference type="EMBL" id="TFL01421.1"/>
    </source>
</evidence>
<dbReference type="Pfam" id="PF12697">
    <property type="entry name" value="Abhydrolase_6"/>
    <property type="match status" value="1"/>
</dbReference>
<accession>A0A5C3QLS7</accession>
<dbReference type="PRINTS" id="PR00412">
    <property type="entry name" value="EPOXHYDRLASE"/>
</dbReference>